<dbReference type="EMBL" id="FQXS01000008">
    <property type="protein sequence ID" value="SHH76024.1"/>
    <property type="molecule type" value="Genomic_DNA"/>
</dbReference>
<dbReference type="AlphaFoldDB" id="A0A1M5VLU1"/>
<dbReference type="Gene3D" id="3.60.15.10">
    <property type="entry name" value="Ribonuclease Z/Hydroxyacylglutathione hydrolase-like"/>
    <property type="match status" value="1"/>
</dbReference>
<dbReference type="SMART" id="SM00849">
    <property type="entry name" value="Lactamase_B"/>
    <property type="match status" value="1"/>
</dbReference>
<dbReference type="InterPro" id="IPR001279">
    <property type="entry name" value="Metallo-B-lactamas"/>
</dbReference>
<dbReference type="InterPro" id="IPR050855">
    <property type="entry name" value="NDM-1-like"/>
</dbReference>
<dbReference type="OrthoDB" id="5443440at2"/>
<sequence>MTDTSDQHSPAAVKVIDTHYIRPQLAASHLLIEQGEALFVDTGPARAIDYLLAGLAEERLTPADVRFIILTHIHLDHAGGAGELMRRCPRATLLVHPRGAPHMIDPEKLISASIDIYGADLFDKLYGTITAIDKDRVIAVEDEYVLPFHSRTLHFFDTPGHARHHLSIWDKTGNGIFTGDTLGLALPELQLPGKPPFLIPTTSPAAFDPDALEHSIKRLMSLRPALFYLTHFGPVMADPRSVARLIELIRRHASLAKQPEQPEPEQLTAPLRDLLMTAYLDYCLEYDGKPVPPDRFDQLLAGDIELNAQGIAIWCARQQKATRT</sequence>
<name>A0A1M5VLU1_9BACT</name>
<evidence type="ECO:0000313" key="3">
    <source>
        <dbReference type="Proteomes" id="UP000184139"/>
    </source>
</evidence>
<dbReference type="Pfam" id="PF00753">
    <property type="entry name" value="Lactamase_B"/>
    <property type="match status" value="1"/>
</dbReference>
<accession>A0A1M5VLU1</accession>
<dbReference type="SUPFAM" id="SSF56281">
    <property type="entry name" value="Metallo-hydrolase/oxidoreductase"/>
    <property type="match status" value="1"/>
</dbReference>
<protein>
    <submittedName>
        <fullName evidence="2">Glyoxylase, beta-lactamase superfamily II</fullName>
    </submittedName>
</protein>
<proteinExistence type="predicted"/>
<dbReference type="PANTHER" id="PTHR42951:SF22">
    <property type="entry name" value="METALLO BETA-LACTAMASE SUPERFAMILY LIPOPROTEIN"/>
    <property type="match status" value="1"/>
</dbReference>
<dbReference type="CDD" id="cd07726">
    <property type="entry name" value="ST1585-like_MBL-fold"/>
    <property type="match status" value="1"/>
</dbReference>
<feature type="domain" description="Metallo-beta-lactamase" evidence="1">
    <location>
        <begin position="25"/>
        <end position="231"/>
    </location>
</feature>
<dbReference type="PANTHER" id="PTHR42951">
    <property type="entry name" value="METALLO-BETA-LACTAMASE DOMAIN-CONTAINING"/>
    <property type="match status" value="1"/>
</dbReference>
<reference evidence="2 3" key="1">
    <citation type="submission" date="2016-11" db="EMBL/GenBank/DDBJ databases">
        <authorList>
            <person name="Jaros S."/>
            <person name="Januszkiewicz K."/>
            <person name="Wedrychowicz H."/>
        </authorList>
    </citation>
    <scope>NUCLEOTIDE SEQUENCE [LARGE SCALE GENOMIC DNA]</scope>
    <source>
        <strain evidence="2 3">DSM 9705</strain>
    </source>
</reference>
<organism evidence="2 3">
    <name type="scientific">Desulfofustis glycolicus DSM 9705</name>
    <dbReference type="NCBI Taxonomy" id="1121409"/>
    <lineage>
        <taxon>Bacteria</taxon>
        <taxon>Pseudomonadati</taxon>
        <taxon>Thermodesulfobacteriota</taxon>
        <taxon>Desulfobulbia</taxon>
        <taxon>Desulfobulbales</taxon>
        <taxon>Desulfocapsaceae</taxon>
        <taxon>Desulfofustis</taxon>
    </lineage>
</organism>
<dbReference type="STRING" id="1121409.SAMN02745124_01775"/>
<keyword evidence="3" id="KW-1185">Reference proteome</keyword>
<dbReference type="InterPro" id="IPR037482">
    <property type="entry name" value="ST1585_MBL-fold"/>
</dbReference>
<gene>
    <name evidence="2" type="ORF">SAMN02745124_01775</name>
</gene>
<dbReference type="Proteomes" id="UP000184139">
    <property type="component" value="Unassembled WGS sequence"/>
</dbReference>
<dbReference type="RefSeq" id="WP_073375260.1">
    <property type="nucleotide sequence ID" value="NZ_FQXS01000008.1"/>
</dbReference>
<evidence type="ECO:0000259" key="1">
    <source>
        <dbReference type="SMART" id="SM00849"/>
    </source>
</evidence>
<evidence type="ECO:0000313" key="2">
    <source>
        <dbReference type="EMBL" id="SHH76024.1"/>
    </source>
</evidence>
<dbReference type="InterPro" id="IPR036866">
    <property type="entry name" value="RibonucZ/Hydroxyglut_hydro"/>
</dbReference>